<evidence type="ECO:0000313" key="1">
    <source>
        <dbReference type="EMBL" id="KAI6661584.1"/>
    </source>
</evidence>
<accession>A0AAV7KNK3</accession>
<dbReference type="Proteomes" id="UP001165289">
    <property type="component" value="Unassembled WGS sequence"/>
</dbReference>
<gene>
    <name evidence="1" type="ORF">LOD99_13457</name>
</gene>
<reference evidence="1 2" key="1">
    <citation type="journal article" date="2023" name="BMC Biol.">
        <title>The compact genome of the sponge Oopsacas minuta (Hexactinellida) is lacking key metazoan core genes.</title>
        <authorList>
            <person name="Santini S."/>
            <person name="Schenkelaars Q."/>
            <person name="Jourda C."/>
            <person name="Duchesne M."/>
            <person name="Belahbib H."/>
            <person name="Rocher C."/>
            <person name="Selva M."/>
            <person name="Riesgo A."/>
            <person name="Vervoort M."/>
            <person name="Leys S.P."/>
            <person name="Kodjabachian L."/>
            <person name="Le Bivic A."/>
            <person name="Borchiellini C."/>
            <person name="Claverie J.M."/>
            <person name="Renard E."/>
        </authorList>
    </citation>
    <scope>NUCLEOTIDE SEQUENCE [LARGE SCALE GENOMIC DNA]</scope>
    <source>
        <strain evidence="1">SPO-2</strain>
    </source>
</reference>
<keyword evidence="2" id="KW-1185">Reference proteome</keyword>
<proteinExistence type="predicted"/>
<sequence>MSLVTLPTKLLDSTETIWLDRAKFEEEYYKFLEKTIIKPIEVLSIDERFSKVIQRLDVREHANEELSSDNRVVELEKRNKFLEERVKSLEAELARKSN</sequence>
<dbReference type="EMBL" id="JAKMXF010000011">
    <property type="protein sequence ID" value="KAI6661584.1"/>
    <property type="molecule type" value="Genomic_DNA"/>
</dbReference>
<protein>
    <submittedName>
        <fullName evidence="1">Uncharacterized protein</fullName>
    </submittedName>
</protein>
<dbReference type="AlphaFoldDB" id="A0AAV7KNK3"/>
<evidence type="ECO:0000313" key="2">
    <source>
        <dbReference type="Proteomes" id="UP001165289"/>
    </source>
</evidence>
<comment type="caution">
    <text evidence="1">The sequence shown here is derived from an EMBL/GenBank/DDBJ whole genome shotgun (WGS) entry which is preliminary data.</text>
</comment>
<organism evidence="1 2">
    <name type="scientific">Oopsacas minuta</name>
    <dbReference type="NCBI Taxonomy" id="111878"/>
    <lineage>
        <taxon>Eukaryota</taxon>
        <taxon>Metazoa</taxon>
        <taxon>Porifera</taxon>
        <taxon>Hexactinellida</taxon>
        <taxon>Hexasterophora</taxon>
        <taxon>Lyssacinosida</taxon>
        <taxon>Leucopsacidae</taxon>
        <taxon>Oopsacas</taxon>
    </lineage>
</organism>
<name>A0AAV7KNK3_9METZ</name>